<evidence type="ECO:0000256" key="8">
    <source>
        <dbReference type="ARBA" id="ARBA00035425"/>
    </source>
</evidence>
<keyword evidence="4" id="KW-0689">Ribosomal protein</keyword>
<evidence type="ECO:0000256" key="4">
    <source>
        <dbReference type="ARBA" id="ARBA00022980"/>
    </source>
</evidence>
<evidence type="ECO:0000256" key="7">
    <source>
        <dbReference type="ARBA" id="ARBA00035181"/>
    </source>
</evidence>
<protein>
    <recommendedName>
        <fullName evidence="7">Large ribosomal subunit protein mL52</fullName>
    </recommendedName>
    <alternativeName>
        <fullName evidence="8">39S ribosomal protein L52, mitochondrial</fullName>
    </alternativeName>
</protein>
<evidence type="ECO:0000256" key="1">
    <source>
        <dbReference type="ARBA" id="ARBA00004173"/>
    </source>
</evidence>
<dbReference type="GO" id="GO:0005762">
    <property type="term" value="C:mitochondrial large ribosomal subunit"/>
    <property type="evidence" value="ECO:0007669"/>
    <property type="project" value="InterPro"/>
</dbReference>
<sequence>MSLKLFRPTNALQNFIASQCRLLSNSSALLAGGKSRVLRGQAEDATSYGPLTDLPDWTYVDERPVTLTKRQMKRQMRRVKIGADIAILLKEIDEQKVEHGKYGTLEEQHRDY</sequence>
<dbReference type="EnsemblMetazoa" id="CLYHEMT021104.2">
    <property type="protein sequence ID" value="CLYHEMP021104.2"/>
    <property type="gene ID" value="CLYHEMG021104"/>
</dbReference>
<dbReference type="EnsemblMetazoa" id="CLYHEMT021104.1">
    <property type="protein sequence ID" value="CLYHEMP021104.1"/>
    <property type="gene ID" value="CLYHEMG021104"/>
</dbReference>
<dbReference type="Pfam" id="PF18699">
    <property type="entry name" value="MRPL52"/>
    <property type="match status" value="1"/>
</dbReference>
<evidence type="ECO:0000256" key="6">
    <source>
        <dbReference type="ARBA" id="ARBA00023274"/>
    </source>
</evidence>
<comment type="subcellular location">
    <subcellularLocation>
        <location evidence="1">Mitochondrion</location>
    </subcellularLocation>
</comment>
<dbReference type="PANTHER" id="PTHR34090">
    <property type="entry name" value="39S RIBOSOMAL PROTEIN L52, MITOCHONDRIAL"/>
    <property type="match status" value="1"/>
</dbReference>
<keyword evidence="6" id="KW-0687">Ribonucleoprotein</keyword>
<reference evidence="9" key="1">
    <citation type="submission" date="2021-01" db="UniProtKB">
        <authorList>
            <consortium name="EnsemblMetazoa"/>
        </authorList>
    </citation>
    <scope>IDENTIFICATION</scope>
</reference>
<dbReference type="GO" id="GO:0032543">
    <property type="term" value="P:mitochondrial translation"/>
    <property type="evidence" value="ECO:0007669"/>
    <property type="project" value="InterPro"/>
</dbReference>
<comment type="similarity">
    <text evidence="2">Belongs to the mitochondrion-specific ribosomal protein mL52 family.</text>
</comment>
<evidence type="ECO:0000256" key="2">
    <source>
        <dbReference type="ARBA" id="ARBA00007232"/>
    </source>
</evidence>
<keyword evidence="5" id="KW-0496">Mitochondrion</keyword>
<evidence type="ECO:0000313" key="10">
    <source>
        <dbReference type="Proteomes" id="UP000594262"/>
    </source>
</evidence>
<dbReference type="Proteomes" id="UP000594262">
    <property type="component" value="Unplaced"/>
</dbReference>
<accession>A0A7M5XCM9</accession>
<organism evidence="9 10">
    <name type="scientific">Clytia hemisphaerica</name>
    <dbReference type="NCBI Taxonomy" id="252671"/>
    <lineage>
        <taxon>Eukaryota</taxon>
        <taxon>Metazoa</taxon>
        <taxon>Cnidaria</taxon>
        <taxon>Hydrozoa</taxon>
        <taxon>Hydroidolina</taxon>
        <taxon>Leptothecata</taxon>
        <taxon>Obeliida</taxon>
        <taxon>Clytiidae</taxon>
        <taxon>Clytia</taxon>
    </lineage>
</organism>
<keyword evidence="3" id="KW-0809">Transit peptide</keyword>
<evidence type="ECO:0000256" key="5">
    <source>
        <dbReference type="ARBA" id="ARBA00023128"/>
    </source>
</evidence>
<proteinExistence type="inferred from homology"/>
<dbReference type="OrthoDB" id="10249237at2759"/>
<dbReference type="GO" id="GO:0003735">
    <property type="term" value="F:structural constituent of ribosome"/>
    <property type="evidence" value="ECO:0007669"/>
    <property type="project" value="InterPro"/>
</dbReference>
<dbReference type="InterPro" id="IPR034596">
    <property type="entry name" value="Ribosomal_mL52"/>
</dbReference>
<name>A0A7M5XCM9_9CNID</name>
<evidence type="ECO:0000256" key="3">
    <source>
        <dbReference type="ARBA" id="ARBA00022946"/>
    </source>
</evidence>
<evidence type="ECO:0000313" key="9">
    <source>
        <dbReference type="EnsemblMetazoa" id="CLYHEMP021104.2"/>
    </source>
</evidence>
<keyword evidence="10" id="KW-1185">Reference proteome</keyword>
<dbReference type="AlphaFoldDB" id="A0A7M5XCM9"/>
<dbReference type="PANTHER" id="PTHR34090:SF1">
    <property type="entry name" value="LARGE RIBOSOMAL SUBUNIT PROTEIN ML52"/>
    <property type="match status" value="1"/>
</dbReference>